<dbReference type="InterPro" id="IPR003709">
    <property type="entry name" value="VanY-like_core_dom"/>
</dbReference>
<dbReference type="PANTHER" id="PTHR34385">
    <property type="entry name" value="D-ALANYL-D-ALANINE CARBOXYPEPTIDASE"/>
    <property type="match status" value="1"/>
</dbReference>
<dbReference type="InterPro" id="IPR009045">
    <property type="entry name" value="Zn_M74/Hedgehog-like"/>
</dbReference>
<dbReference type="InterPro" id="IPR052179">
    <property type="entry name" value="DD-CPase-like"/>
</dbReference>
<dbReference type="GO" id="GO:0009002">
    <property type="term" value="F:serine-type D-Ala-D-Ala carboxypeptidase activity"/>
    <property type="evidence" value="ECO:0007669"/>
    <property type="project" value="UniProtKB-EC"/>
</dbReference>
<sequence length="234" mass="27075">MRQKTRKKHRKGKRIVLSLLVLILTISAVRFAVNQTAFQDFLHFNTDVASMEHGWNLILVNWEYKIPKDWKVELTELSNGQSVDSRIYPDLQQMFDDMRAQEVYPVVASGYRTAKKQRELMDDKVDSFLAQGYSRSEAKSEAKKWVADVGYSEHQTGLAVDINADGVNSSGQQVYAWLADNAWKYGFILRYPEDKTEITKTDYEPWHYRYVGAESATKIYESGLCLEEYIGMMN</sequence>
<dbReference type="CDD" id="cd14852">
    <property type="entry name" value="LD-carboxypeptidase"/>
    <property type="match status" value="1"/>
</dbReference>
<dbReference type="InterPro" id="IPR058193">
    <property type="entry name" value="VanY/YodJ_core_dom"/>
</dbReference>
<feature type="domain" description="D-alanyl-D-alanine carboxypeptidase-like core" evidence="1">
    <location>
        <begin position="82"/>
        <end position="212"/>
    </location>
</feature>
<proteinExistence type="predicted"/>
<dbReference type="Pfam" id="PF02557">
    <property type="entry name" value="VanY"/>
    <property type="match status" value="1"/>
</dbReference>
<dbReference type="GO" id="GO:0006508">
    <property type="term" value="P:proteolysis"/>
    <property type="evidence" value="ECO:0007669"/>
    <property type="project" value="InterPro"/>
</dbReference>
<dbReference type="EMBL" id="CACRUQ010000033">
    <property type="protein sequence ID" value="VYU58207.1"/>
    <property type="molecule type" value="Genomic_DNA"/>
</dbReference>
<dbReference type="Gene3D" id="3.30.1380.10">
    <property type="match status" value="1"/>
</dbReference>
<dbReference type="SUPFAM" id="SSF55166">
    <property type="entry name" value="Hedgehog/DD-peptidase"/>
    <property type="match status" value="1"/>
</dbReference>
<dbReference type="AlphaFoldDB" id="A0A6N3G085"/>
<accession>A0A6N3G085</accession>
<evidence type="ECO:0000313" key="2">
    <source>
        <dbReference type="EMBL" id="VYU58207.1"/>
    </source>
</evidence>
<keyword evidence="2" id="KW-0378">Hydrolase</keyword>
<dbReference type="PANTHER" id="PTHR34385:SF1">
    <property type="entry name" value="PEPTIDOGLYCAN L-ALANYL-D-GLUTAMATE ENDOPEPTIDASE CWLK"/>
    <property type="match status" value="1"/>
</dbReference>
<reference evidence="2" key="1">
    <citation type="submission" date="2019-11" db="EMBL/GenBank/DDBJ databases">
        <authorList>
            <person name="Feng L."/>
        </authorList>
    </citation>
    <scope>NUCLEOTIDE SEQUENCE</scope>
    <source>
        <strain evidence="2">RtorquesLFYP15</strain>
    </source>
</reference>
<name>A0A6N3G085_9FIRM</name>
<evidence type="ECO:0000259" key="1">
    <source>
        <dbReference type="Pfam" id="PF02557"/>
    </source>
</evidence>
<organism evidence="2">
    <name type="scientific">[Ruminococcus] torques</name>
    <dbReference type="NCBI Taxonomy" id="33039"/>
    <lineage>
        <taxon>Bacteria</taxon>
        <taxon>Bacillati</taxon>
        <taxon>Bacillota</taxon>
        <taxon>Clostridia</taxon>
        <taxon>Lachnospirales</taxon>
        <taxon>Lachnospiraceae</taxon>
        <taxon>Mediterraneibacter</taxon>
    </lineage>
</organism>
<keyword evidence="2" id="KW-0645">Protease</keyword>
<keyword evidence="2" id="KW-0121">Carboxypeptidase</keyword>
<protein>
    <submittedName>
        <fullName evidence="2">D-alanyl-D-alanine carboxypeptidase</fullName>
        <ecNumber evidence="2">3.4.16.4</ecNumber>
    </submittedName>
</protein>
<gene>
    <name evidence="2" type="primary">vanYB_2</name>
    <name evidence="2" type="ORF">RTLFYP15_03016</name>
</gene>
<dbReference type="EC" id="3.4.16.4" evidence="2"/>